<reference evidence="2 3" key="1">
    <citation type="submission" date="2018-10" db="EMBL/GenBank/DDBJ databases">
        <title>A high-quality apple genome assembly.</title>
        <authorList>
            <person name="Hu J."/>
        </authorList>
    </citation>
    <scope>NUCLEOTIDE SEQUENCE [LARGE SCALE GENOMIC DNA]</scope>
    <source>
        <strain evidence="3">cv. HFTH1</strain>
        <tissue evidence="2">Young leaf</tissue>
    </source>
</reference>
<protein>
    <submittedName>
        <fullName evidence="2">Uncharacterized protein</fullName>
    </submittedName>
</protein>
<gene>
    <name evidence="2" type="ORF">DVH24_039843</name>
</gene>
<feature type="region of interest" description="Disordered" evidence="1">
    <location>
        <begin position="26"/>
        <end position="137"/>
    </location>
</feature>
<organism evidence="2 3">
    <name type="scientific">Malus domestica</name>
    <name type="common">Apple</name>
    <name type="synonym">Pyrus malus</name>
    <dbReference type="NCBI Taxonomy" id="3750"/>
    <lineage>
        <taxon>Eukaryota</taxon>
        <taxon>Viridiplantae</taxon>
        <taxon>Streptophyta</taxon>
        <taxon>Embryophyta</taxon>
        <taxon>Tracheophyta</taxon>
        <taxon>Spermatophyta</taxon>
        <taxon>Magnoliopsida</taxon>
        <taxon>eudicotyledons</taxon>
        <taxon>Gunneridae</taxon>
        <taxon>Pentapetalae</taxon>
        <taxon>rosids</taxon>
        <taxon>fabids</taxon>
        <taxon>Rosales</taxon>
        <taxon>Rosaceae</taxon>
        <taxon>Amygdaloideae</taxon>
        <taxon>Maleae</taxon>
        <taxon>Malus</taxon>
    </lineage>
</organism>
<feature type="region of interest" description="Disordered" evidence="1">
    <location>
        <begin position="145"/>
        <end position="164"/>
    </location>
</feature>
<feature type="compositionally biased region" description="Low complexity" evidence="1">
    <location>
        <begin position="206"/>
        <end position="220"/>
    </location>
</feature>
<feature type="compositionally biased region" description="Basic and acidic residues" evidence="1">
    <location>
        <begin position="96"/>
        <end position="131"/>
    </location>
</feature>
<feature type="compositionally biased region" description="Basic residues" evidence="1">
    <location>
        <begin position="231"/>
        <end position="242"/>
    </location>
</feature>
<proteinExistence type="predicted"/>
<evidence type="ECO:0000313" key="2">
    <source>
        <dbReference type="EMBL" id="RXH77872.1"/>
    </source>
</evidence>
<name>A0A498I6M8_MALDO</name>
<dbReference type="AlphaFoldDB" id="A0A498I6M8"/>
<feature type="region of interest" description="Disordered" evidence="1">
    <location>
        <begin position="190"/>
        <end position="242"/>
    </location>
</feature>
<keyword evidence="3" id="KW-1185">Reference proteome</keyword>
<accession>A0A498I6M8</accession>
<sequence>MGGQNSKLTPEAEAVPPRIRSLLQRRFEEMKSRSKARKLKAASTLSKKQLLKDGDQEEVDNSLPHSLRSSPESDKITRPKIPPTLENKSKVAPISPERDKGTKQADDENQNKEQIKTDGTECSVEDHKEPKGVNVYVGGVFAMEDTTEGEEEDEDNEGGIRRNSEFFMCPASPSFRVYCMEALEIENDSSKYDSTTDEDFKHKKSPSAASADSNVDSVASMTDHHDGQVTKTKKKGRRRRRVKNGFGVKNLLNIKGCYYPGCSGGHDRATYLAKKSAAT</sequence>
<dbReference type="Proteomes" id="UP000290289">
    <property type="component" value="Chromosome 14"/>
</dbReference>
<comment type="caution">
    <text evidence="2">The sequence shown here is derived from an EMBL/GenBank/DDBJ whole genome shotgun (WGS) entry which is preliminary data.</text>
</comment>
<dbReference type="EMBL" id="RDQH01000340">
    <property type="protein sequence ID" value="RXH77872.1"/>
    <property type="molecule type" value="Genomic_DNA"/>
</dbReference>
<evidence type="ECO:0000256" key="1">
    <source>
        <dbReference type="SAM" id="MobiDB-lite"/>
    </source>
</evidence>
<evidence type="ECO:0000313" key="3">
    <source>
        <dbReference type="Proteomes" id="UP000290289"/>
    </source>
</evidence>
<feature type="compositionally biased region" description="Acidic residues" evidence="1">
    <location>
        <begin position="145"/>
        <end position="157"/>
    </location>
</feature>